<keyword evidence="3" id="KW-0315">Glutamine amidotransferase</keyword>
<gene>
    <name evidence="3" type="ORF">GCM10009823_13030</name>
</gene>
<name>A0ABP5I888_9MICO</name>
<dbReference type="InterPro" id="IPR044992">
    <property type="entry name" value="ChyE-like"/>
</dbReference>
<sequence>MSGVSGVGGVSAEPGPAPGPAPAQGSVVSESDVSERRTGAAVRLAVIEHEAGTDARRLGEWLESAGAQLTVFRPYLADAQGGAGSERDVHSQGDAGSPGHVVPGLAPVPASDPQAGPGGAAASVSGRLPGPEEFDGLVVLGGSMGPADDEDHPWMPGTRELLAASAEGAFPALAVCLGGEQLCLAAGAGVREREVPQIGVGTAVTRPEARTDPLFSQLPAEFPVLLWHGIEMTLPDGAVHLIEGTDAPVQAFRCGEAWGTQFHPESTGEQLRVWGTLGGAPSYPGGRSLEDVVAEAASEQEAVAETMEPLAHAFVAYVRQFDRMGMSRPADCG</sequence>
<dbReference type="Gene3D" id="3.40.50.880">
    <property type="match status" value="1"/>
</dbReference>
<organism evidence="3 4">
    <name type="scientific">Brevibacterium salitolerans</name>
    <dbReference type="NCBI Taxonomy" id="1403566"/>
    <lineage>
        <taxon>Bacteria</taxon>
        <taxon>Bacillati</taxon>
        <taxon>Actinomycetota</taxon>
        <taxon>Actinomycetes</taxon>
        <taxon>Micrococcales</taxon>
        <taxon>Brevibacteriaceae</taxon>
        <taxon>Brevibacterium</taxon>
    </lineage>
</organism>
<feature type="compositionally biased region" description="Low complexity" evidence="1">
    <location>
        <begin position="109"/>
        <end position="126"/>
    </location>
</feature>
<accession>A0ABP5I888</accession>
<protein>
    <submittedName>
        <fullName evidence="3">Type 1 glutamine amidotransferase</fullName>
    </submittedName>
</protein>
<dbReference type="CDD" id="cd01741">
    <property type="entry name" value="GATase1_1"/>
    <property type="match status" value="1"/>
</dbReference>
<dbReference type="InterPro" id="IPR017926">
    <property type="entry name" value="GATASE"/>
</dbReference>
<feature type="domain" description="Glutamine amidotransferase" evidence="2">
    <location>
        <begin position="132"/>
        <end position="269"/>
    </location>
</feature>
<dbReference type="SUPFAM" id="SSF52317">
    <property type="entry name" value="Class I glutamine amidotransferase-like"/>
    <property type="match status" value="1"/>
</dbReference>
<feature type="region of interest" description="Disordered" evidence="1">
    <location>
        <begin position="80"/>
        <end position="127"/>
    </location>
</feature>
<evidence type="ECO:0000259" key="2">
    <source>
        <dbReference type="Pfam" id="PF00117"/>
    </source>
</evidence>
<evidence type="ECO:0000313" key="3">
    <source>
        <dbReference type="EMBL" id="GAA2094176.1"/>
    </source>
</evidence>
<comment type="caution">
    <text evidence="3">The sequence shown here is derived from an EMBL/GenBank/DDBJ whole genome shotgun (WGS) entry which is preliminary data.</text>
</comment>
<feature type="compositionally biased region" description="Low complexity" evidence="1">
    <location>
        <begin position="22"/>
        <end position="31"/>
    </location>
</feature>
<feature type="region of interest" description="Disordered" evidence="1">
    <location>
        <begin position="1"/>
        <end position="35"/>
    </location>
</feature>
<dbReference type="PANTHER" id="PTHR42695">
    <property type="entry name" value="GLUTAMINE AMIDOTRANSFERASE YLR126C-RELATED"/>
    <property type="match status" value="1"/>
</dbReference>
<keyword evidence="4" id="KW-1185">Reference proteome</keyword>
<dbReference type="PROSITE" id="PS51273">
    <property type="entry name" value="GATASE_TYPE_1"/>
    <property type="match status" value="1"/>
</dbReference>
<dbReference type="PANTHER" id="PTHR42695:SF5">
    <property type="entry name" value="GLUTAMINE AMIDOTRANSFERASE YLR126C-RELATED"/>
    <property type="match status" value="1"/>
</dbReference>
<dbReference type="Proteomes" id="UP001500984">
    <property type="component" value="Unassembled WGS sequence"/>
</dbReference>
<proteinExistence type="predicted"/>
<evidence type="ECO:0000313" key="4">
    <source>
        <dbReference type="Proteomes" id="UP001500984"/>
    </source>
</evidence>
<dbReference type="InterPro" id="IPR029062">
    <property type="entry name" value="Class_I_gatase-like"/>
</dbReference>
<dbReference type="EMBL" id="BAAAPZ010000004">
    <property type="protein sequence ID" value="GAA2094176.1"/>
    <property type="molecule type" value="Genomic_DNA"/>
</dbReference>
<dbReference type="Pfam" id="PF00117">
    <property type="entry name" value="GATase"/>
    <property type="match status" value="1"/>
</dbReference>
<evidence type="ECO:0000256" key="1">
    <source>
        <dbReference type="SAM" id="MobiDB-lite"/>
    </source>
</evidence>
<reference evidence="4" key="1">
    <citation type="journal article" date="2019" name="Int. J. Syst. Evol. Microbiol.">
        <title>The Global Catalogue of Microorganisms (GCM) 10K type strain sequencing project: providing services to taxonomists for standard genome sequencing and annotation.</title>
        <authorList>
            <consortium name="The Broad Institute Genomics Platform"/>
            <consortium name="The Broad Institute Genome Sequencing Center for Infectious Disease"/>
            <person name="Wu L."/>
            <person name="Ma J."/>
        </authorList>
    </citation>
    <scope>NUCLEOTIDE SEQUENCE [LARGE SCALE GENOMIC DNA]</scope>
    <source>
        <strain evidence="4">JCM 15900</strain>
    </source>
</reference>